<dbReference type="AlphaFoldDB" id="A0A6M1LRA3"/>
<dbReference type="EMBL" id="JAAIKB010000012">
    <property type="protein sequence ID" value="NGM22965.1"/>
    <property type="molecule type" value="Genomic_DNA"/>
</dbReference>
<feature type="binding site" evidence="9">
    <location>
        <position position="97"/>
    </location>
    <ligand>
        <name>Ni(2+)</name>
        <dbReference type="ChEBI" id="CHEBI:49786"/>
    </ligand>
</feature>
<dbReference type="GO" id="GO:0019509">
    <property type="term" value="P:L-methionine salvage from methylthioadenosine"/>
    <property type="evidence" value="ECO:0007669"/>
    <property type="project" value="UniProtKB-UniRule"/>
</dbReference>
<keyword evidence="5 9" id="KW-0223">Dioxygenase</keyword>
<dbReference type="EC" id="1.13.11.53" evidence="9"/>
<feature type="binding site" evidence="9">
    <location>
        <position position="97"/>
    </location>
    <ligand>
        <name>Fe(2+)</name>
        <dbReference type="ChEBI" id="CHEBI:29033"/>
    </ligand>
</feature>
<comment type="catalytic activity">
    <reaction evidence="9">
        <text>1,2-dihydroxy-5-(methylsulfanyl)pent-1-en-3-one + O2 = 3-(methylsulfanyl)propanoate + CO + formate + 2 H(+)</text>
        <dbReference type="Rhea" id="RHEA:14161"/>
        <dbReference type="ChEBI" id="CHEBI:15378"/>
        <dbReference type="ChEBI" id="CHEBI:15379"/>
        <dbReference type="ChEBI" id="CHEBI:15740"/>
        <dbReference type="ChEBI" id="CHEBI:17245"/>
        <dbReference type="ChEBI" id="CHEBI:49016"/>
        <dbReference type="ChEBI" id="CHEBI:49252"/>
        <dbReference type="EC" id="1.13.11.53"/>
    </reaction>
</comment>
<feature type="binding site" evidence="9">
    <location>
        <position position="101"/>
    </location>
    <ligand>
        <name>Fe(2+)</name>
        <dbReference type="ChEBI" id="CHEBI:29033"/>
    </ligand>
</feature>
<evidence type="ECO:0000313" key="10">
    <source>
        <dbReference type="EMBL" id="NGM22965.1"/>
    </source>
</evidence>
<keyword evidence="7 9" id="KW-0408">Iron</keyword>
<feature type="site" description="Important to generate the dianion" evidence="9">
    <location>
        <position position="103"/>
    </location>
</feature>
<evidence type="ECO:0000256" key="4">
    <source>
        <dbReference type="ARBA" id="ARBA00022723"/>
    </source>
</evidence>
<feature type="binding site" evidence="9">
    <location>
        <position position="143"/>
    </location>
    <ligand>
        <name>Fe(2+)</name>
        <dbReference type="ChEBI" id="CHEBI:29033"/>
    </ligand>
</feature>
<dbReference type="GO" id="GO:0010308">
    <property type="term" value="F:acireductone dioxygenase (Ni2+-requiring) activity"/>
    <property type="evidence" value="ECO:0007669"/>
    <property type="project" value="UniProtKB-UniRule"/>
</dbReference>
<evidence type="ECO:0000313" key="11">
    <source>
        <dbReference type="Proteomes" id="UP000475385"/>
    </source>
</evidence>
<evidence type="ECO:0000256" key="2">
    <source>
        <dbReference type="ARBA" id="ARBA00022596"/>
    </source>
</evidence>
<comment type="cofactor">
    <cofactor evidence="9">
        <name>Ni(2+)</name>
        <dbReference type="ChEBI" id="CHEBI:49786"/>
    </cofactor>
    <text evidence="9">Binds 1 nickel ion per monomer.</text>
</comment>
<feature type="binding site" evidence="9">
    <location>
        <position position="143"/>
    </location>
    <ligand>
        <name>Ni(2+)</name>
        <dbReference type="ChEBI" id="CHEBI:49786"/>
    </ligand>
</feature>
<dbReference type="RefSeq" id="WP_164696887.1">
    <property type="nucleotide sequence ID" value="NZ_JAAIKB010000012.1"/>
</dbReference>
<protein>
    <recommendedName>
        <fullName evidence="9">Acireductone dioxygenase</fullName>
    </recommendedName>
    <alternativeName>
        <fullName evidence="9">1,2-dihydroxy-3-keto-5-methylthiopentene dioxygenase</fullName>
        <shortName evidence="9">DHK-MTPene dioxygenase</shortName>
    </alternativeName>
    <alternativeName>
        <fullName evidence="9">Acireductone dioxygenase (Fe(2+)-requiring)</fullName>
        <shortName evidence="9">ARD'</shortName>
        <shortName evidence="9">Fe-ARD</shortName>
        <ecNumber evidence="9">1.13.11.54</ecNumber>
    </alternativeName>
    <alternativeName>
        <fullName evidence="9">Acireductone dioxygenase (Ni(2+)-requiring)</fullName>
        <shortName evidence="9">ARD</shortName>
        <shortName evidence="9">Ni-ARD</shortName>
        <ecNumber evidence="9">1.13.11.53</ecNumber>
    </alternativeName>
</protein>
<dbReference type="InterPro" id="IPR004313">
    <property type="entry name" value="ARD"/>
</dbReference>
<feature type="binding site" evidence="9">
    <location>
        <position position="95"/>
    </location>
    <ligand>
        <name>Fe(2+)</name>
        <dbReference type="ChEBI" id="CHEBI:29033"/>
    </ligand>
</feature>
<feature type="site" description="May play a role in metal incorporation in vivo" evidence="9">
    <location>
        <position position="94"/>
    </location>
</feature>
<dbReference type="GO" id="GO:0019284">
    <property type="term" value="P:L-methionine salvage from S-adenosylmethionine"/>
    <property type="evidence" value="ECO:0007669"/>
    <property type="project" value="InterPro"/>
</dbReference>
<feature type="site" description="May play a role in transmitting local conformational changes" evidence="9">
    <location>
        <position position="100"/>
    </location>
</feature>
<evidence type="ECO:0000256" key="6">
    <source>
        <dbReference type="ARBA" id="ARBA00023002"/>
    </source>
</evidence>
<keyword evidence="8 9" id="KW-0486">Methionine biosynthesis</keyword>
<dbReference type="InterPro" id="IPR023956">
    <property type="entry name" value="ARD_bac"/>
</dbReference>
<evidence type="ECO:0000256" key="7">
    <source>
        <dbReference type="ARBA" id="ARBA00023004"/>
    </source>
</evidence>
<reference evidence="10 11" key="1">
    <citation type="submission" date="2020-03" db="EMBL/GenBank/DDBJ databases">
        <title>Roseomonas stagni sp. nov., isolated from pond water in Japan.</title>
        <authorList>
            <person name="Furuhata K."/>
            <person name="Miyamoto H."/>
            <person name="Goto K."/>
        </authorList>
    </citation>
    <scope>NUCLEOTIDE SEQUENCE [LARGE SCALE GENOMIC DNA]</scope>
    <source>
        <strain evidence="10 11">PeD5</strain>
    </source>
</reference>
<name>A0A6M1LRA3_9PROT</name>
<dbReference type="Proteomes" id="UP000475385">
    <property type="component" value="Unassembled WGS sequence"/>
</dbReference>
<keyword evidence="3 9" id="KW-0028">Amino-acid biosynthesis</keyword>
<gene>
    <name evidence="9" type="primary">mtnD</name>
    <name evidence="10" type="ORF">G3576_23335</name>
</gene>
<dbReference type="PANTHER" id="PTHR23418:SF0">
    <property type="entry name" value="ACIREDUCTONE DIOXYGENASE"/>
    <property type="match status" value="1"/>
</dbReference>
<dbReference type="PANTHER" id="PTHR23418">
    <property type="entry name" value="ACIREDUCTONE DIOXYGENASE"/>
    <property type="match status" value="1"/>
</dbReference>
<comment type="cofactor">
    <cofactor evidence="9">
        <name>Fe(2+)</name>
        <dbReference type="ChEBI" id="CHEBI:29033"/>
    </cofactor>
    <text evidence="9">Binds 1 Fe(2+) cation per monomer.</text>
</comment>
<keyword evidence="4 9" id="KW-0479">Metal-binding</keyword>
<proteinExistence type="inferred from homology"/>
<dbReference type="Gene3D" id="2.60.120.10">
    <property type="entry name" value="Jelly Rolls"/>
    <property type="match status" value="1"/>
</dbReference>
<dbReference type="SUPFAM" id="SSF51182">
    <property type="entry name" value="RmlC-like cupins"/>
    <property type="match status" value="1"/>
</dbReference>
<comment type="catalytic activity">
    <reaction evidence="1 9">
        <text>1,2-dihydroxy-5-(methylsulfanyl)pent-1-en-3-one + O2 = 4-methylsulfanyl-2-oxobutanoate + formate + 2 H(+)</text>
        <dbReference type="Rhea" id="RHEA:24504"/>
        <dbReference type="ChEBI" id="CHEBI:15378"/>
        <dbReference type="ChEBI" id="CHEBI:15379"/>
        <dbReference type="ChEBI" id="CHEBI:15740"/>
        <dbReference type="ChEBI" id="CHEBI:16723"/>
        <dbReference type="ChEBI" id="CHEBI:49252"/>
        <dbReference type="EC" id="1.13.11.54"/>
    </reaction>
</comment>
<comment type="similarity">
    <text evidence="9">Belongs to the acireductone dioxygenase (ARD) family.</text>
</comment>
<feature type="binding site" evidence="9">
    <location>
        <position position="95"/>
    </location>
    <ligand>
        <name>Ni(2+)</name>
        <dbReference type="ChEBI" id="CHEBI:49786"/>
    </ligand>
</feature>
<dbReference type="GO" id="GO:0010309">
    <property type="term" value="F:acireductone dioxygenase [iron(II)-requiring] activity"/>
    <property type="evidence" value="ECO:0007669"/>
    <property type="project" value="UniProtKB-UniRule"/>
</dbReference>
<keyword evidence="2 9" id="KW-0533">Nickel</keyword>
<dbReference type="GO" id="GO:0016151">
    <property type="term" value="F:nickel cation binding"/>
    <property type="evidence" value="ECO:0007669"/>
    <property type="project" value="UniProtKB-UniRule"/>
</dbReference>
<comment type="caution">
    <text evidence="10">The sequence shown here is derived from an EMBL/GenBank/DDBJ whole genome shotgun (WGS) entry which is preliminary data.</text>
</comment>
<dbReference type="InterPro" id="IPR014710">
    <property type="entry name" value="RmlC-like_jellyroll"/>
</dbReference>
<dbReference type="CDD" id="cd02232">
    <property type="entry name" value="cupin_ARD"/>
    <property type="match status" value="1"/>
</dbReference>
<keyword evidence="11" id="KW-1185">Reference proteome</keyword>
<feature type="binding site" evidence="9">
    <location>
        <position position="101"/>
    </location>
    <ligand>
        <name>Ni(2+)</name>
        <dbReference type="ChEBI" id="CHEBI:49786"/>
    </ligand>
</feature>
<accession>A0A6M1LRA3</accession>
<evidence type="ECO:0000256" key="9">
    <source>
        <dbReference type="HAMAP-Rule" id="MF_01682"/>
    </source>
</evidence>
<organism evidence="10 11">
    <name type="scientific">Falsiroseomonas algicola</name>
    <dbReference type="NCBI Taxonomy" id="2716930"/>
    <lineage>
        <taxon>Bacteria</taxon>
        <taxon>Pseudomonadati</taxon>
        <taxon>Pseudomonadota</taxon>
        <taxon>Alphaproteobacteria</taxon>
        <taxon>Acetobacterales</taxon>
        <taxon>Roseomonadaceae</taxon>
        <taxon>Falsiroseomonas</taxon>
    </lineage>
</organism>
<evidence type="ECO:0000256" key="1">
    <source>
        <dbReference type="ARBA" id="ARBA00000428"/>
    </source>
</evidence>
<dbReference type="Pfam" id="PF03079">
    <property type="entry name" value="ARD"/>
    <property type="match status" value="1"/>
</dbReference>
<evidence type="ECO:0000256" key="5">
    <source>
        <dbReference type="ARBA" id="ARBA00022964"/>
    </source>
</evidence>
<evidence type="ECO:0000256" key="8">
    <source>
        <dbReference type="ARBA" id="ARBA00023167"/>
    </source>
</evidence>
<dbReference type="UniPathway" id="UPA00904">
    <property type="reaction ID" value="UER00878"/>
</dbReference>
<dbReference type="GO" id="GO:0005506">
    <property type="term" value="F:iron ion binding"/>
    <property type="evidence" value="ECO:0007669"/>
    <property type="project" value="UniProtKB-UniRule"/>
</dbReference>
<keyword evidence="6 9" id="KW-0560">Oxidoreductase</keyword>
<comment type="pathway">
    <text evidence="9">Amino-acid biosynthesis; L-methionine biosynthesis via salvage pathway; L-methionine from S-methyl-5-thio-alpha-D-ribose 1-phosphate: step 5/6.</text>
</comment>
<dbReference type="EC" id="1.13.11.54" evidence="9"/>
<comment type="function">
    <text evidence="9">Catalyzes 2 different reactions between oxygene and the acireductone 1,2-dihydroxy-3-keto-5-methylthiopentene (DHK-MTPene) depending upon the metal bound in the active site. Fe-containing acireductone dioxygenase (Fe-ARD) produces formate and 2-keto-4-methylthiobutyrate (KMTB), the alpha-ketoacid precursor of methionine in the methionine recycle pathway. Ni-containing acireductone dioxygenase (Ni-ARD) produces methylthiopropionate, carbon monoxide and formate, and does not lie on the methionine recycle pathway.</text>
</comment>
<sequence>MSRLTIWDASSNDQLLVTEDPAEIATKLKAIGVRFEQWPRADLPADADADAILAAYRPHLDAFLASTGAGTADVIKLTPDHPMKDAMRAKFLSEHTHTEDEVRFFHAGTGNFVLHMEGPEGPRVFDAHCGPGDLISVPANSKHWFDAGTEPNFAVVRVFTDTTGWTPHYTGTDMAERFPAKTI</sequence>
<comment type="subunit">
    <text evidence="9">Monomer.</text>
</comment>
<dbReference type="InterPro" id="IPR011051">
    <property type="entry name" value="RmlC_Cupin_sf"/>
</dbReference>
<evidence type="ECO:0000256" key="3">
    <source>
        <dbReference type="ARBA" id="ARBA00022605"/>
    </source>
</evidence>
<dbReference type="HAMAP" id="MF_01682">
    <property type="entry name" value="Salvage_MtnD"/>
    <property type="match status" value="1"/>
</dbReference>